<feature type="domain" description="DUF397" evidence="2">
    <location>
        <begin position="11"/>
        <end position="63"/>
    </location>
</feature>
<keyword evidence="4" id="KW-1185">Reference proteome</keyword>
<name>A0A7K0CRH1_9ACTN</name>
<accession>A0A7K0CRH1</accession>
<dbReference type="RefSeq" id="WP_153456818.1">
    <property type="nucleotide sequence ID" value="NZ_WEGJ01000043.1"/>
</dbReference>
<sequence>MSESTRTEPTAWIKSSYSDSEGGQCVEIATAPTHVHVRDSKNPTGPHLTFTREAWSAFVARIRD</sequence>
<gene>
    <name evidence="3" type="ORF">SRB5_62230</name>
</gene>
<evidence type="ECO:0000313" key="4">
    <source>
        <dbReference type="Proteomes" id="UP000466345"/>
    </source>
</evidence>
<dbReference type="EMBL" id="WEGJ01000043">
    <property type="protein sequence ID" value="MQY16031.1"/>
    <property type="molecule type" value="Genomic_DNA"/>
</dbReference>
<reference evidence="3 4" key="1">
    <citation type="submission" date="2019-10" db="EMBL/GenBank/DDBJ databases">
        <title>Streptomyces smaragdinus sp. nov. and Streptomyces fabii sp. nov., isolated from the gut of fungus growing-termite Macrotermes natalensis.</title>
        <authorList>
            <person name="Schwitalla J."/>
            <person name="Benndorf R."/>
            <person name="Martin K."/>
            <person name="De Beer W."/>
            <person name="Kaster A.-K."/>
            <person name="Vollmers J."/>
            <person name="Poulsen M."/>
            <person name="Beemelmanns C."/>
        </authorList>
    </citation>
    <scope>NUCLEOTIDE SEQUENCE [LARGE SCALE GENOMIC DNA]</scope>
    <source>
        <strain evidence="3 4">RB5</strain>
    </source>
</reference>
<proteinExistence type="predicted"/>
<dbReference type="AlphaFoldDB" id="A0A7K0CRH1"/>
<dbReference type="InterPro" id="IPR007278">
    <property type="entry name" value="DUF397"/>
</dbReference>
<protein>
    <recommendedName>
        <fullName evidence="2">DUF397 domain-containing protein</fullName>
    </recommendedName>
</protein>
<dbReference type="Proteomes" id="UP000466345">
    <property type="component" value="Unassembled WGS sequence"/>
</dbReference>
<evidence type="ECO:0000313" key="3">
    <source>
        <dbReference type="EMBL" id="MQY16031.1"/>
    </source>
</evidence>
<comment type="caution">
    <text evidence="3">The sequence shown here is derived from an EMBL/GenBank/DDBJ whole genome shotgun (WGS) entry which is preliminary data.</text>
</comment>
<feature type="region of interest" description="Disordered" evidence="1">
    <location>
        <begin position="1"/>
        <end position="20"/>
    </location>
</feature>
<evidence type="ECO:0000259" key="2">
    <source>
        <dbReference type="Pfam" id="PF04149"/>
    </source>
</evidence>
<dbReference type="OrthoDB" id="4562195at2"/>
<evidence type="ECO:0000256" key="1">
    <source>
        <dbReference type="SAM" id="MobiDB-lite"/>
    </source>
</evidence>
<organism evidence="3 4">
    <name type="scientific">Streptomyces smaragdinus</name>
    <dbReference type="NCBI Taxonomy" id="2585196"/>
    <lineage>
        <taxon>Bacteria</taxon>
        <taxon>Bacillati</taxon>
        <taxon>Actinomycetota</taxon>
        <taxon>Actinomycetes</taxon>
        <taxon>Kitasatosporales</taxon>
        <taxon>Streptomycetaceae</taxon>
        <taxon>Streptomyces</taxon>
    </lineage>
</organism>
<dbReference type="Pfam" id="PF04149">
    <property type="entry name" value="DUF397"/>
    <property type="match status" value="1"/>
</dbReference>